<protein>
    <submittedName>
        <fullName evidence="2">Uncharacterized protein</fullName>
    </submittedName>
</protein>
<keyword evidence="3" id="KW-1185">Reference proteome</keyword>
<evidence type="ECO:0000313" key="2">
    <source>
        <dbReference type="EnsemblPlants" id="AET1Gv20975600.1"/>
    </source>
</evidence>
<dbReference type="AlphaFoldDB" id="A0A452ZYS5"/>
<reference evidence="2" key="5">
    <citation type="journal article" date="2021" name="G3 (Bethesda)">
        <title>Aegilops tauschii genome assembly Aet v5.0 features greater sequence contiguity and improved annotation.</title>
        <authorList>
            <person name="Wang L."/>
            <person name="Zhu T."/>
            <person name="Rodriguez J.C."/>
            <person name="Deal K.R."/>
            <person name="Dubcovsky J."/>
            <person name="McGuire P.E."/>
            <person name="Lux T."/>
            <person name="Spannagl M."/>
            <person name="Mayer K.F.X."/>
            <person name="Baldrich P."/>
            <person name="Meyers B.C."/>
            <person name="Huo N."/>
            <person name="Gu Y.Q."/>
            <person name="Zhou H."/>
            <person name="Devos K.M."/>
            <person name="Bennetzen J.L."/>
            <person name="Unver T."/>
            <person name="Budak H."/>
            <person name="Gulick P.J."/>
            <person name="Galiba G."/>
            <person name="Kalapos B."/>
            <person name="Nelson D.R."/>
            <person name="Li P."/>
            <person name="You F.M."/>
            <person name="Luo M.C."/>
            <person name="Dvorak J."/>
        </authorList>
    </citation>
    <scope>NUCLEOTIDE SEQUENCE [LARGE SCALE GENOMIC DNA]</scope>
    <source>
        <strain evidence="2">cv. AL8/78</strain>
    </source>
</reference>
<reference evidence="3" key="2">
    <citation type="journal article" date="2017" name="Nat. Plants">
        <title>The Aegilops tauschii genome reveals multiple impacts of transposons.</title>
        <authorList>
            <person name="Zhao G."/>
            <person name="Zou C."/>
            <person name="Li K."/>
            <person name="Wang K."/>
            <person name="Li T."/>
            <person name="Gao L."/>
            <person name="Zhang X."/>
            <person name="Wang H."/>
            <person name="Yang Z."/>
            <person name="Liu X."/>
            <person name="Jiang W."/>
            <person name="Mao L."/>
            <person name="Kong X."/>
            <person name="Jiao Y."/>
            <person name="Jia J."/>
        </authorList>
    </citation>
    <scope>NUCLEOTIDE SEQUENCE [LARGE SCALE GENOMIC DNA]</scope>
    <source>
        <strain evidence="3">cv. AL8/78</strain>
    </source>
</reference>
<dbReference type="EnsemblPlants" id="AET1Gv20975600.1">
    <property type="protein sequence ID" value="AET1Gv20975600.1"/>
    <property type="gene ID" value="AET1Gv20975600"/>
</dbReference>
<proteinExistence type="predicted"/>
<reference evidence="2" key="3">
    <citation type="journal article" date="2017" name="Nature">
        <title>Genome sequence of the progenitor of the wheat D genome Aegilops tauschii.</title>
        <authorList>
            <person name="Luo M.C."/>
            <person name="Gu Y.Q."/>
            <person name="Puiu D."/>
            <person name="Wang H."/>
            <person name="Twardziok S.O."/>
            <person name="Deal K.R."/>
            <person name="Huo N."/>
            <person name="Zhu T."/>
            <person name="Wang L."/>
            <person name="Wang Y."/>
            <person name="McGuire P.E."/>
            <person name="Liu S."/>
            <person name="Long H."/>
            <person name="Ramasamy R.K."/>
            <person name="Rodriguez J.C."/>
            <person name="Van S.L."/>
            <person name="Yuan L."/>
            <person name="Wang Z."/>
            <person name="Xia Z."/>
            <person name="Xiao L."/>
            <person name="Anderson O.D."/>
            <person name="Ouyang S."/>
            <person name="Liang Y."/>
            <person name="Zimin A.V."/>
            <person name="Pertea G."/>
            <person name="Qi P."/>
            <person name="Bennetzen J.L."/>
            <person name="Dai X."/>
            <person name="Dawson M.W."/>
            <person name="Muller H.G."/>
            <person name="Kugler K."/>
            <person name="Rivarola-Duarte L."/>
            <person name="Spannagl M."/>
            <person name="Mayer K.F.X."/>
            <person name="Lu F.H."/>
            <person name="Bevan M.W."/>
            <person name="Leroy P."/>
            <person name="Li P."/>
            <person name="You F.M."/>
            <person name="Sun Q."/>
            <person name="Liu Z."/>
            <person name="Lyons E."/>
            <person name="Wicker T."/>
            <person name="Salzberg S.L."/>
            <person name="Devos K.M."/>
            <person name="Dvorak J."/>
        </authorList>
    </citation>
    <scope>NUCLEOTIDE SEQUENCE [LARGE SCALE GENOMIC DNA]</scope>
    <source>
        <strain evidence="2">cv. AL8/78</strain>
    </source>
</reference>
<reference evidence="2" key="4">
    <citation type="submission" date="2019-03" db="UniProtKB">
        <authorList>
            <consortium name="EnsemblPlants"/>
        </authorList>
    </citation>
    <scope>IDENTIFICATION</scope>
</reference>
<dbReference type="Gramene" id="AET1Gv20975600.1">
    <property type="protein sequence ID" value="AET1Gv20975600.1"/>
    <property type="gene ID" value="AET1Gv20975600"/>
</dbReference>
<name>A0A452ZYS5_AEGTS</name>
<organism evidence="2 3">
    <name type="scientific">Aegilops tauschii subsp. strangulata</name>
    <name type="common">Goatgrass</name>
    <dbReference type="NCBI Taxonomy" id="200361"/>
    <lineage>
        <taxon>Eukaryota</taxon>
        <taxon>Viridiplantae</taxon>
        <taxon>Streptophyta</taxon>
        <taxon>Embryophyta</taxon>
        <taxon>Tracheophyta</taxon>
        <taxon>Spermatophyta</taxon>
        <taxon>Magnoliopsida</taxon>
        <taxon>Liliopsida</taxon>
        <taxon>Poales</taxon>
        <taxon>Poaceae</taxon>
        <taxon>BOP clade</taxon>
        <taxon>Pooideae</taxon>
        <taxon>Triticodae</taxon>
        <taxon>Triticeae</taxon>
        <taxon>Triticinae</taxon>
        <taxon>Aegilops</taxon>
    </lineage>
</organism>
<accession>A0A452ZYS5</accession>
<evidence type="ECO:0000313" key="3">
    <source>
        <dbReference type="Proteomes" id="UP000015105"/>
    </source>
</evidence>
<sequence length="40" mass="4440">YCRTKTKELPPVDLSPSISQHQETSQGTDSDDDSIGCMLR</sequence>
<reference evidence="3" key="1">
    <citation type="journal article" date="2014" name="Science">
        <title>Ancient hybridizations among the ancestral genomes of bread wheat.</title>
        <authorList>
            <consortium name="International Wheat Genome Sequencing Consortium,"/>
            <person name="Marcussen T."/>
            <person name="Sandve S.R."/>
            <person name="Heier L."/>
            <person name="Spannagl M."/>
            <person name="Pfeifer M."/>
            <person name="Jakobsen K.S."/>
            <person name="Wulff B.B."/>
            <person name="Steuernagel B."/>
            <person name="Mayer K.F."/>
            <person name="Olsen O.A."/>
        </authorList>
    </citation>
    <scope>NUCLEOTIDE SEQUENCE [LARGE SCALE GENOMIC DNA]</scope>
    <source>
        <strain evidence="3">cv. AL8/78</strain>
    </source>
</reference>
<feature type="compositionally biased region" description="Basic and acidic residues" evidence="1">
    <location>
        <begin position="1"/>
        <end position="10"/>
    </location>
</feature>
<feature type="compositionally biased region" description="Polar residues" evidence="1">
    <location>
        <begin position="16"/>
        <end position="28"/>
    </location>
</feature>
<evidence type="ECO:0000256" key="1">
    <source>
        <dbReference type="SAM" id="MobiDB-lite"/>
    </source>
</evidence>
<feature type="region of interest" description="Disordered" evidence="1">
    <location>
        <begin position="1"/>
        <end position="40"/>
    </location>
</feature>
<dbReference type="Proteomes" id="UP000015105">
    <property type="component" value="Chromosome 1D"/>
</dbReference>